<evidence type="ECO:0000256" key="8">
    <source>
        <dbReference type="ARBA" id="ARBA00023180"/>
    </source>
</evidence>
<proteinExistence type="predicted"/>
<protein>
    <recommendedName>
        <fullName evidence="12">Ionotropic glutamate receptor C-terminal domain-containing protein</fullName>
    </recommendedName>
</protein>
<evidence type="ECO:0000256" key="6">
    <source>
        <dbReference type="ARBA" id="ARBA00023136"/>
    </source>
</evidence>
<keyword evidence="4 11" id="KW-1133">Transmembrane helix</keyword>
<organism evidence="13 14">
    <name type="scientific">Tegillarca granosa</name>
    <name type="common">Malaysian cockle</name>
    <name type="synonym">Anadara granosa</name>
    <dbReference type="NCBI Taxonomy" id="220873"/>
    <lineage>
        <taxon>Eukaryota</taxon>
        <taxon>Metazoa</taxon>
        <taxon>Spiralia</taxon>
        <taxon>Lophotrochozoa</taxon>
        <taxon>Mollusca</taxon>
        <taxon>Bivalvia</taxon>
        <taxon>Autobranchia</taxon>
        <taxon>Pteriomorphia</taxon>
        <taxon>Arcoida</taxon>
        <taxon>Arcoidea</taxon>
        <taxon>Arcidae</taxon>
        <taxon>Tegillarca</taxon>
    </lineage>
</organism>
<feature type="domain" description="Ionotropic glutamate receptor C-terminal" evidence="12">
    <location>
        <begin position="1"/>
        <end position="111"/>
    </location>
</feature>
<keyword evidence="6 11" id="KW-0472">Membrane</keyword>
<keyword evidence="9" id="KW-1071">Ligand-gated ion channel</keyword>
<keyword evidence="14" id="KW-1185">Reference proteome</keyword>
<dbReference type="PANTHER" id="PTHR18966">
    <property type="entry name" value="IONOTROPIC GLUTAMATE RECEPTOR"/>
    <property type="match status" value="1"/>
</dbReference>
<name>A0ABQ9E3B9_TEGGR</name>
<keyword evidence="8" id="KW-0325">Glycoprotein</keyword>
<comment type="subcellular location">
    <subcellularLocation>
        <location evidence="1">Membrane</location>
        <topology evidence="1">Multi-pass membrane protein</topology>
    </subcellularLocation>
</comment>
<evidence type="ECO:0000256" key="3">
    <source>
        <dbReference type="ARBA" id="ARBA00022692"/>
    </source>
</evidence>
<evidence type="ECO:0000256" key="1">
    <source>
        <dbReference type="ARBA" id="ARBA00004141"/>
    </source>
</evidence>
<evidence type="ECO:0000313" key="14">
    <source>
        <dbReference type="Proteomes" id="UP001217089"/>
    </source>
</evidence>
<dbReference type="SMART" id="SM00079">
    <property type="entry name" value="PBPe"/>
    <property type="match status" value="1"/>
</dbReference>
<evidence type="ECO:0000256" key="10">
    <source>
        <dbReference type="ARBA" id="ARBA00023303"/>
    </source>
</evidence>
<evidence type="ECO:0000256" key="4">
    <source>
        <dbReference type="ARBA" id="ARBA00022989"/>
    </source>
</evidence>
<evidence type="ECO:0000256" key="11">
    <source>
        <dbReference type="SAM" id="Phobius"/>
    </source>
</evidence>
<evidence type="ECO:0000256" key="9">
    <source>
        <dbReference type="ARBA" id="ARBA00023286"/>
    </source>
</evidence>
<keyword evidence="10" id="KW-0407">Ion channel</keyword>
<keyword evidence="7" id="KW-0675">Receptor</keyword>
<sequence>MQESKVYTYEKMFKQMSEWNETVFKESNEDGWDKVKSSKGEYAFLIESTFNEYFNQRLPCKTMKIGENINNIGYGIVTSKGSNLSKVINLAVLELRESGELFKLEQKWWYDKAFYNLQDGRKRELSLSNVSGIFHILIGGLVLAMLIGVCEYLLHVKRKQRKKTIVLNTEG</sequence>
<dbReference type="InterPro" id="IPR001320">
    <property type="entry name" value="Iontro_rcpt_C"/>
</dbReference>
<evidence type="ECO:0000259" key="12">
    <source>
        <dbReference type="SMART" id="SM00079"/>
    </source>
</evidence>
<evidence type="ECO:0000313" key="13">
    <source>
        <dbReference type="EMBL" id="KAJ8298211.1"/>
    </source>
</evidence>
<feature type="transmembrane region" description="Helical" evidence="11">
    <location>
        <begin position="132"/>
        <end position="154"/>
    </location>
</feature>
<dbReference type="Proteomes" id="UP001217089">
    <property type="component" value="Unassembled WGS sequence"/>
</dbReference>
<keyword evidence="5" id="KW-0406">Ion transport</keyword>
<keyword evidence="2" id="KW-0813">Transport</keyword>
<dbReference type="EMBL" id="JARBDR010000923">
    <property type="protein sequence ID" value="KAJ8298211.1"/>
    <property type="molecule type" value="Genomic_DNA"/>
</dbReference>
<evidence type="ECO:0000256" key="2">
    <source>
        <dbReference type="ARBA" id="ARBA00022448"/>
    </source>
</evidence>
<evidence type="ECO:0000256" key="5">
    <source>
        <dbReference type="ARBA" id="ARBA00023065"/>
    </source>
</evidence>
<dbReference type="InterPro" id="IPR015683">
    <property type="entry name" value="Ionotropic_Glu_rcpt"/>
</dbReference>
<accession>A0ABQ9E3B9</accession>
<keyword evidence="3 11" id="KW-0812">Transmembrane</keyword>
<comment type="caution">
    <text evidence="13">The sequence shown here is derived from an EMBL/GenBank/DDBJ whole genome shotgun (WGS) entry which is preliminary data.</text>
</comment>
<reference evidence="13 14" key="1">
    <citation type="submission" date="2022-12" db="EMBL/GenBank/DDBJ databases">
        <title>Chromosome-level genome of Tegillarca granosa.</title>
        <authorList>
            <person name="Kim J."/>
        </authorList>
    </citation>
    <scope>NUCLEOTIDE SEQUENCE [LARGE SCALE GENOMIC DNA]</scope>
    <source>
        <strain evidence="13">Teg-2019</strain>
        <tissue evidence="13">Adductor muscle</tissue>
    </source>
</reference>
<gene>
    <name evidence="13" type="ORF">KUTeg_024742</name>
</gene>
<evidence type="ECO:0000256" key="7">
    <source>
        <dbReference type="ARBA" id="ARBA00023170"/>
    </source>
</evidence>
<dbReference type="SUPFAM" id="SSF53850">
    <property type="entry name" value="Periplasmic binding protein-like II"/>
    <property type="match status" value="1"/>
</dbReference>
<dbReference type="Gene3D" id="3.40.190.10">
    <property type="entry name" value="Periplasmic binding protein-like II"/>
    <property type="match status" value="2"/>
</dbReference>